<dbReference type="VEuPathDB" id="VectorBase:AALB006255"/>
<reference evidence="6 7" key="1">
    <citation type="journal article" date="2017" name="G3 (Bethesda)">
        <title>The Physical Genome Mapping of Anopheles albimanus Corrected Scaffold Misassemblies and Identified Interarm Rearrangements in Genus Anopheles.</title>
        <authorList>
            <person name="Artemov G.N."/>
            <person name="Peery A.N."/>
            <person name="Jiang X."/>
            <person name="Tu Z."/>
            <person name="Stegniy V.N."/>
            <person name="Sharakhova M.V."/>
            <person name="Sharakhov I.V."/>
        </authorList>
    </citation>
    <scope>NUCLEOTIDE SEQUENCE [LARGE SCALE GENOMIC DNA]</scope>
    <source>
        <strain evidence="6 7">ALBI9_A</strain>
    </source>
</reference>
<keyword evidence="7" id="KW-1185">Reference proteome</keyword>
<dbReference type="EnsemblMetazoa" id="AALB006255-RA">
    <property type="protein sequence ID" value="AALB006255-PA"/>
    <property type="gene ID" value="AALB006255"/>
</dbReference>
<dbReference type="PANTHER" id="PTHR43648">
    <property type="entry name" value="ELECTRON TRANSFER FLAVOPROTEIN BETA SUBUNIT LYSINE METHYLTRANSFERASE"/>
    <property type="match status" value="1"/>
</dbReference>
<dbReference type="PANTHER" id="PTHR43648:SF1">
    <property type="entry name" value="ELECTRON TRANSFER FLAVOPROTEIN BETA SUBUNIT LYSINE METHYLTRANSFERASE"/>
    <property type="match status" value="1"/>
</dbReference>
<dbReference type="GO" id="GO:0032259">
    <property type="term" value="P:methylation"/>
    <property type="evidence" value="ECO:0007669"/>
    <property type="project" value="UniProtKB-KW"/>
</dbReference>
<organism evidence="6 7">
    <name type="scientific">Anopheles albimanus</name>
    <name type="common">New world malaria mosquito</name>
    <dbReference type="NCBI Taxonomy" id="7167"/>
    <lineage>
        <taxon>Eukaryota</taxon>
        <taxon>Metazoa</taxon>
        <taxon>Ecdysozoa</taxon>
        <taxon>Arthropoda</taxon>
        <taxon>Hexapoda</taxon>
        <taxon>Insecta</taxon>
        <taxon>Pterygota</taxon>
        <taxon>Neoptera</taxon>
        <taxon>Endopterygota</taxon>
        <taxon>Diptera</taxon>
        <taxon>Nematocera</taxon>
        <taxon>Culicoidea</taxon>
        <taxon>Culicidae</taxon>
        <taxon>Anophelinae</taxon>
        <taxon>Anopheles</taxon>
    </lineage>
</organism>
<dbReference type="GO" id="GO:0005759">
    <property type="term" value="C:mitochondrial matrix"/>
    <property type="evidence" value="ECO:0007669"/>
    <property type="project" value="TreeGrafter"/>
</dbReference>
<dbReference type="InterPro" id="IPR029063">
    <property type="entry name" value="SAM-dependent_MTases_sf"/>
</dbReference>
<protein>
    <recommendedName>
        <fullName evidence="5">ETFB lysine methyltransferase</fullName>
    </recommendedName>
    <alternativeName>
        <fullName evidence="4">Protein N-lysine methyltransferase METTL20</fullName>
    </alternativeName>
</protein>
<dbReference type="GO" id="GO:0016279">
    <property type="term" value="F:protein-lysine N-methyltransferase activity"/>
    <property type="evidence" value="ECO:0007669"/>
    <property type="project" value="TreeGrafter"/>
</dbReference>
<dbReference type="CDD" id="cd02440">
    <property type="entry name" value="AdoMet_MTases"/>
    <property type="match status" value="1"/>
</dbReference>
<dbReference type="InterPro" id="IPR050078">
    <property type="entry name" value="Ribosomal_L11_MeTrfase_PrmA"/>
</dbReference>
<accession>A0A182FIB1</accession>
<evidence type="ECO:0000256" key="2">
    <source>
        <dbReference type="ARBA" id="ARBA00022679"/>
    </source>
</evidence>
<reference evidence="6" key="2">
    <citation type="submission" date="2022-08" db="UniProtKB">
        <authorList>
            <consortium name="EnsemblMetazoa"/>
        </authorList>
    </citation>
    <scope>IDENTIFICATION</scope>
    <source>
        <strain evidence="6">STECLA/ALBI9_A</strain>
    </source>
</reference>
<evidence type="ECO:0000256" key="3">
    <source>
        <dbReference type="ARBA" id="ARBA00037932"/>
    </source>
</evidence>
<evidence type="ECO:0000256" key="5">
    <source>
        <dbReference type="ARBA" id="ARBA00042266"/>
    </source>
</evidence>
<name>A0A182FIB1_ANOAL</name>
<dbReference type="SUPFAM" id="SSF53335">
    <property type="entry name" value="S-adenosyl-L-methionine-dependent methyltransferases"/>
    <property type="match status" value="1"/>
</dbReference>
<sequence>MTPEIALHLITPKCAIYHQPIGDNFPFKNDPFWGFFWPGGQALTRFILEFKDLFRNRSILDLGCGCGASTIAALQAQASHVTANDIDRVALQATLLNVEINGVMNASMLSLNDSNLVGCDSSAIDCDVVLIGDMFYDKDIAADLHPWMQRLARQGKEIFVGDPGRHGITETGVLREMEHMVQYTLPNNVCLENNGFSHVNVWKFRINE</sequence>
<dbReference type="STRING" id="7167.A0A182FIB1"/>
<keyword evidence="2" id="KW-0808">Transferase</keyword>
<comment type="similarity">
    <text evidence="3">Belongs to the methyltransferase superfamily. ETFBKMT family.</text>
</comment>
<evidence type="ECO:0000256" key="1">
    <source>
        <dbReference type="ARBA" id="ARBA00022603"/>
    </source>
</evidence>
<keyword evidence="1" id="KW-0489">Methyltransferase</keyword>
<dbReference type="Gene3D" id="3.40.50.150">
    <property type="entry name" value="Vaccinia Virus protein VP39"/>
    <property type="match status" value="1"/>
</dbReference>
<dbReference type="Pfam" id="PF06325">
    <property type="entry name" value="PrmA"/>
    <property type="match status" value="1"/>
</dbReference>
<proteinExistence type="inferred from homology"/>
<evidence type="ECO:0000313" key="6">
    <source>
        <dbReference type="EnsemblMetazoa" id="AALB006255-PA"/>
    </source>
</evidence>
<dbReference type="AlphaFoldDB" id="A0A182FIB1"/>
<evidence type="ECO:0000256" key="4">
    <source>
        <dbReference type="ARBA" id="ARBA00041867"/>
    </source>
</evidence>
<evidence type="ECO:0000313" key="7">
    <source>
        <dbReference type="Proteomes" id="UP000069272"/>
    </source>
</evidence>
<dbReference type="Proteomes" id="UP000069272">
    <property type="component" value="Chromosome 3L"/>
</dbReference>
<dbReference type="VEuPathDB" id="VectorBase:AALB20_030212"/>